<feature type="region of interest" description="Disordered" evidence="1">
    <location>
        <begin position="65"/>
        <end position="88"/>
    </location>
</feature>
<reference evidence="2 3" key="1">
    <citation type="submission" date="2011-08" db="EMBL/GenBank/DDBJ databases">
        <authorList>
            <person name="Lin Y."/>
            <person name="Hao X."/>
            <person name="Johnstone L."/>
            <person name="Miller S.J."/>
            <person name="Wei G."/>
            <person name="Rensing C."/>
        </authorList>
    </citation>
    <scope>NUCLEOTIDE SEQUENCE [LARGE SCALE GENOMIC DNA]</scope>
    <source>
        <strain evidence="2 3">K42</strain>
    </source>
</reference>
<keyword evidence="3" id="KW-1185">Reference proteome</keyword>
<organism evidence="2 3">
    <name type="scientific">Streptomyces zinciresistens K42</name>
    <dbReference type="NCBI Taxonomy" id="700597"/>
    <lineage>
        <taxon>Bacteria</taxon>
        <taxon>Bacillati</taxon>
        <taxon>Actinomycetota</taxon>
        <taxon>Actinomycetes</taxon>
        <taxon>Kitasatosporales</taxon>
        <taxon>Streptomycetaceae</taxon>
        <taxon>Streptomyces</taxon>
    </lineage>
</organism>
<dbReference type="OrthoDB" id="941586at2"/>
<accession>G2G5T3</accession>
<dbReference type="RefSeq" id="WP_007491735.1">
    <property type="nucleotide sequence ID" value="NZ_AGBF01000007.1"/>
</dbReference>
<sequence length="88" mass="9344">MSVMAVLALALYAAFLLIAGGMRAFIQYRRTGDFGARHGRPGTAQWWGSIAPGLSSLLTGISPGRRAHRPDAPSTAQLAMGSSWRIGM</sequence>
<dbReference type="Proteomes" id="UP000004217">
    <property type="component" value="Unassembled WGS sequence"/>
</dbReference>
<proteinExistence type="predicted"/>
<gene>
    <name evidence="2" type="ORF">SZN_04186</name>
</gene>
<dbReference type="PATRIC" id="fig|700597.3.peg.814"/>
<evidence type="ECO:0000256" key="1">
    <source>
        <dbReference type="SAM" id="MobiDB-lite"/>
    </source>
</evidence>
<dbReference type="EMBL" id="AGBF01000007">
    <property type="protein sequence ID" value="EGX61022.1"/>
    <property type="molecule type" value="Genomic_DNA"/>
</dbReference>
<dbReference type="AlphaFoldDB" id="G2G5T3"/>
<name>G2G5T3_9ACTN</name>
<evidence type="ECO:0000313" key="3">
    <source>
        <dbReference type="Proteomes" id="UP000004217"/>
    </source>
</evidence>
<evidence type="ECO:0000313" key="2">
    <source>
        <dbReference type="EMBL" id="EGX61022.1"/>
    </source>
</evidence>
<comment type="caution">
    <text evidence="2">The sequence shown here is derived from an EMBL/GenBank/DDBJ whole genome shotgun (WGS) entry which is preliminary data.</text>
</comment>
<protein>
    <submittedName>
        <fullName evidence="2">Uncharacterized protein</fullName>
    </submittedName>
</protein>